<protein>
    <submittedName>
        <fullName evidence="1">Uncharacterized protein</fullName>
    </submittedName>
</protein>
<proteinExistence type="predicted"/>
<evidence type="ECO:0000313" key="2">
    <source>
        <dbReference type="Proteomes" id="UP000249986"/>
    </source>
</evidence>
<reference evidence="1 2" key="1">
    <citation type="submission" date="2018-06" db="EMBL/GenBank/DDBJ databases">
        <authorList>
            <consortium name="Pathogen Informatics"/>
            <person name="Doyle S."/>
        </authorList>
    </citation>
    <scope>NUCLEOTIDE SEQUENCE [LARGE SCALE GENOMIC DNA]</scope>
    <source>
        <strain evidence="1 2">NCTC10719</strain>
    </source>
</reference>
<sequence length="414" mass="48192">MVVNKSLVNNIDEANLKRFLLEKIENQSEYDGMDLDVMASNIIDNGELSVDELNEYLFNELFYGMHRNINVYKIKSSRKAKYVKDWINGILKDYNIESINYNKLIQTYTTGKQEKISAIKMQYDEKNIVQNIKIIFIREIKLSISGNIVTAYSYIPVEVDFERKIIIIKGRSRNKVVDETDKCKHIMEEIFSKITLGMQISIEPFEERNEVALYNMSKCLLEELLSKVKAFSSIGLISESTEEYMKKILNILPLENIEESKLNPNIMDLQKEFNNIIEELILADYFFGRDAENILNLGISAMLTEIRFSDNKNVIARLSGENRRNSIFNSKSFLGLRNSLESVKAVDALSIAYKNNNRTIHVKYYANNNNYLGILFKDSRAYREEDFNKTWERYLESESIINTKDERLCEICIG</sequence>
<accession>A0A2X3A6B8</accession>
<dbReference type="Proteomes" id="UP000249986">
    <property type="component" value="Unassembled WGS sequence"/>
</dbReference>
<dbReference type="AlphaFoldDB" id="A0A2X3A6B8"/>
<dbReference type="EMBL" id="UAWG01000001">
    <property type="protein sequence ID" value="SQB57940.1"/>
    <property type="molecule type" value="Genomic_DNA"/>
</dbReference>
<organism evidence="1 2">
    <name type="scientific">Clostridium perfringens</name>
    <dbReference type="NCBI Taxonomy" id="1502"/>
    <lineage>
        <taxon>Bacteria</taxon>
        <taxon>Bacillati</taxon>
        <taxon>Bacillota</taxon>
        <taxon>Clostridia</taxon>
        <taxon>Eubacteriales</taxon>
        <taxon>Clostridiaceae</taxon>
        <taxon>Clostridium</taxon>
    </lineage>
</organism>
<evidence type="ECO:0000313" key="1">
    <source>
        <dbReference type="EMBL" id="SQB57940.1"/>
    </source>
</evidence>
<dbReference type="RefSeq" id="WP_111926042.1">
    <property type="nucleotide sequence ID" value="NZ_CATNYS010000002.1"/>
</dbReference>
<gene>
    <name evidence="1" type="ORF">NCTC10719_00534</name>
</gene>
<name>A0A2X3A6B8_CLOPF</name>